<dbReference type="GO" id="GO:0043542">
    <property type="term" value="P:endothelial cell migration"/>
    <property type="evidence" value="ECO:0007669"/>
    <property type="project" value="TreeGrafter"/>
</dbReference>
<dbReference type="PANTHER" id="PTHR13217">
    <property type="entry name" value="PLECKSTRIN HOMOLOGY DOMAIN-CONTAINING FAMILY G MEMBER 7"/>
    <property type="match status" value="1"/>
</dbReference>
<sequence>MDGGMTKQKEAEKDKESDADGVFGQSAGGPISHQKAADNHKYHTVGHQKKKSKGRLVATLGKGAQTTKSRTPIQVLFNQGPAENIPIMEERGSAGGGHSQVELLKQTLQAFSVPNELNWSLGHGDKAEVLENSWTDIVPSHKSMAKTQRHQQEALWEFIYTEYIYINKLTVITDLVLAALEHVHQQGFLHEVSSAQLFSNIHSILDAHRRFWNEVLYPMLQDTRLTGQPFDPLKLEPGCLQFAERFSSYLDYCWEEERNMEFTRRQLETSPHFGVFLRWVETHPQCGRMRVGDMQAKPHQRITKYPLILKAILKATQDVNTQKKLNHMINSVSHFLDSINDYLLFKDDELALFAMSQKIEGYELQGMSEEINKHMQEFCRFDLTSPIRGMGPKVIRKLILGNTLKVRGRKDSKLEVVVLLFTDVLLLTKPIKKSGKHKVVRPPLSLERIHCAELKDGYSFALVEVSELGCPVSVYSVSTPSPESCTAWISTIHQAQEDLQSLRMKEETVKPEETSDEILEELNPFPPASLLNIKDTEEQSMYKSHFASTKFTAIQLEVEKQNLHNQDAHTHFLRKQMQNRDEELDDEHNAAQEPEARESSKNGHCEYNDVFNSPINERRVTWTRKLQSQKKFNALPQHDSLETSMPIGAHHLLVVGLKENSALSQSSRQFLLPSKFVPESSISDTQEQSQEPDLRQDSWPPQSAEGPLSESWTFTRMLKSPKIRRKRHINSQPSPVLDGSRRMSEDVTSSTSFPKSDSDFVKDHNIRRPSNTSSKSQDHLVLKMGSVKQNRGVFWNAPSQSLSESELPIEAQDQNSKKILKIKTQRSESLPDLQSSPLQSLLNRAKERERERGIAKAEGNHLGTNSTTPSRSYSEREKRAGTEEQEQFRTSWLDSYTGTEISVDSCSKDRKS</sequence>
<protein>
    <submittedName>
        <fullName evidence="3">Pleckstrin homology domain-containing family G member 5-like</fullName>
    </submittedName>
</protein>
<dbReference type="GO" id="GO:0007266">
    <property type="term" value="P:Rho protein signal transduction"/>
    <property type="evidence" value="ECO:0007669"/>
    <property type="project" value="TreeGrafter"/>
</dbReference>
<feature type="compositionally biased region" description="Basic and acidic residues" evidence="1">
    <location>
        <begin position="756"/>
        <end position="766"/>
    </location>
</feature>
<dbReference type="InterPro" id="IPR040181">
    <property type="entry name" value="PKHG5/7"/>
</dbReference>
<proteinExistence type="predicted"/>
<feature type="compositionally biased region" description="Basic residues" evidence="1">
    <location>
        <begin position="719"/>
        <end position="729"/>
    </location>
</feature>
<dbReference type="SUPFAM" id="SSF50729">
    <property type="entry name" value="PH domain-like"/>
    <property type="match status" value="1"/>
</dbReference>
<evidence type="ECO:0000313" key="4">
    <source>
        <dbReference type="Proteomes" id="UP000727407"/>
    </source>
</evidence>
<evidence type="ECO:0000259" key="2">
    <source>
        <dbReference type="PROSITE" id="PS50010"/>
    </source>
</evidence>
<dbReference type="SMART" id="SM00325">
    <property type="entry name" value="RhoGEF"/>
    <property type="match status" value="1"/>
</dbReference>
<dbReference type="PROSITE" id="PS50010">
    <property type="entry name" value="DH_2"/>
    <property type="match status" value="1"/>
</dbReference>
<feature type="compositionally biased region" description="Polar residues" evidence="1">
    <location>
        <begin position="862"/>
        <end position="872"/>
    </location>
</feature>
<evidence type="ECO:0000256" key="1">
    <source>
        <dbReference type="SAM" id="MobiDB-lite"/>
    </source>
</evidence>
<dbReference type="Proteomes" id="UP000727407">
    <property type="component" value="Unassembled WGS sequence"/>
</dbReference>
<dbReference type="Gene3D" id="2.30.29.30">
    <property type="entry name" value="Pleckstrin-homology domain (PH domain)/Phosphotyrosine-binding domain (PTB)"/>
    <property type="match status" value="1"/>
</dbReference>
<dbReference type="PANTHER" id="PTHR13217:SF10">
    <property type="entry name" value="PLECKSTRIN HOMOLOGY DOMAIN-CONTAINING FAMILY G MEMBER 6 ISOFORM X1"/>
    <property type="match status" value="1"/>
</dbReference>
<gene>
    <name evidence="3" type="primary">plekhg6</name>
    <name evidence="3" type="ORF">DAT39_002538</name>
</gene>
<dbReference type="GO" id="GO:0030139">
    <property type="term" value="C:endocytic vesicle"/>
    <property type="evidence" value="ECO:0007669"/>
    <property type="project" value="TreeGrafter"/>
</dbReference>
<evidence type="ECO:0000313" key="3">
    <source>
        <dbReference type="EMBL" id="KAF5907717.1"/>
    </source>
</evidence>
<dbReference type="AlphaFoldDB" id="A0A8J4UVN8"/>
<dbReference type="Gene3D" id="1.20.900.10">
    <property type="entry name" value="Dbl homology (DH) domain"/>
    <property type="match status" value="1"/>
</dbReference>
<feature type="compositionally biased region" description="Basic and acidic residues" evidence="1">
    <location>
        <begin position="587"/>
        <end position="607"/>
    </location>
</feature>
<reference evidence="3" key="1">
    <citation type="submission" date="2020-07" db="EMBL/GenBank/DDBJ databases">
        <title>Clarias magur genome sequencing, assembly and annotation.</title>
        <authorList>
            <person name="Kushwaha B."/>
            <person name="Kumar R."/>
            <person name="Das P."/>
            <person name="Joshi C.G."/>
            <person name="Kumar D."/>
            <person name="Nagpure N.S."/>
            <person name="Pandey M."/>
            <person name="Agarwal S."/>
            <person name="Srivastava S."/>
            <person name="Singh M."/>
            <person name="Sahoo L."/>
            <person name="Jayasankar P."/>
            <person name="Meher P.K."/>
            <person name="Koringa P.G."/>
            <person name="Iquebal M.A."/>
            <person name="Das S.P."/>
            <person name="Bit A."/>
            <person name="Patnaik S."/>
            <person name="Patel N."/>
            <person name="Shah T.M."/>
            <person name="Hinsu A."/>
            <person name="Jena J.K."/>
        </authorList>
    </citation>
    <scope>NUCLEOTIDE SEQUENCE</scope>
    <source>
        <strain evidence="3">CIFAMagur01</strain>
        <tissue evidence="3">Testis</tissue>
    </source>
</reference>
<dbReference type="GO" id="GO:0005886">
    <property type="term" value="C:plasma membrane"/>
    <property type="evidence" value="ECO:0007669"/>
    <property type="project" value="TreeGrafter"/>
</dbReference>
<dbReference type="InterPro" id="IPR000219">
    <property type="entry name" value="DH_dom"/>
</dbReference>
<feature type="compositionally biased region" description="Polar residues" evidence="1">
    <location>
        <begin position="746"/>
        <end position="755"/>
    </location>
</feature>
<dbReference type="EMBL" id="QNUK01000019">
    <property type="protein sequence ID" value="KAF5907717.1"/>
    <property type="molecule type" value="Genomic_DNA"/>
</dbReference>
<name>A0A8J4UVN8_CLAMG</name>
<dbReference type="GO" id="GO:0030424">
    <property type="term" value="C:axon"/>
    <property type="evidence" value="ECO:0007669"/>
    <property type="project" value="TreeGrafter"/>
</dbReference>
<dbReference type="InterPro" id="IPR011993">
    <property type="entry name" value="PH-like_dom_sf"/>
</dbReference>
<accession>A0A8J4UVN8</accession>
<dbReference type="GO" id="GO:0005085">
    <property type="term" value="F:guanyl-nucleotide exchange factor activity"/>
    <property type="evidence" value="ECO:0007669"/>
    <property type="project" value="InterPro"/>
</dbReference>
<feature type="compositionally biased region" description="Basic and acidic residues" evidence="1">
    <location>
        <begin position="873"/>
        <end position="882"/>
    </location>
</feature>
<dbReference type="SMART" id="SM00233">
    <property type="entry name" value="PH"/>
    <property type="match status" value="1"/>
</dbReference>
<feature type="region of interest" description="Disordered" evidence="1">
    <location>
        <begin position="818"/>
        <end position="894"/>
    </location>
</feature>
<comment type="caution">
    <text evidence="3">The sequence shown here is derived from an EMBL/GenBank/DDBJ whole genome shotgun (WGS) entry which is preliminary data.</text>
</comment>
<dbReference type="SUPFAM" id="SSF48065">
    <property type="entry name" value="DBL homology domain (DH-domain)"/>
    <property type="match status" value="1"/>
</dbReference>
<feature type="region of interest" description="Disordered" evidence="1">
    <location>
        <begin position="579"/>
        <end position="610"/>
    </location>
</feature>
<organism evidence="3 4">
    <name type="scientific">Clarias magur</name>
    <name type="common">Asian catfish</name>
    <name type="synonym">Macropteronotus magur</name>
    <dbReference type="NCBI Taxonomy" id="1594786"/>
    <lineage>
        <taxon>Eukaryota</taxon>
        <taxon>Metazoa</taxon>
        <taxon>Chordata</taxon>
        <taxon>Craniata</taxon>
        <taxon>Vertebrata</taxon>
        <taxon>Euteleostomi</taxon>
        <taxon>Actinopterygii</taxon>
        <taxon>Neopterygii</taxon>
        <taxon>Teleostei</taxon>
        <taxon>Ostariophysi</taxon>
        <taxon>Siluriformes</taxon>
        <taxon>Clariidae</taxon>
        <taxon>Clarias</taxon>
    </lineage>
</organism>
<dbReference type="InterPro" id="IPR001849">
    <property type="entry name" value="PH_domain"/>
</dbReference>
<dbReference type="Pfam" id="PF00621">
    <property type="entry name" value="RhoGEF"/>
    <property type="match status" value="1"/>
</dbReference>
<feature type="compositionally biased region" description="Low complexity" evidence="1">
    <location>
        <begin position="827"/>
        <end position="842"/>
    </location>
</feature>
<dbReference type="InterPro" id="IPR035899">
    <property type="entry name" value="DBL_dom_sf"/>
</dbReference>
<feature type="non-terminal residue" evidence="3">
    <location>
        <position position="912"/>
    </location>
</feature>
<feature type="region of interest" description="Disordered" evidence="1">
    <location>
        <begin position="1"/>
        <end position="55"/>
    </location>
</feature>
<keyword evidence="4" id="KW-1185">Reference proteome</keyword>
<feature type="compositionally biased region" description="Basic residues" evidence="1">
    <location>
        <begin position="42"/>
        <end position="54"/>
    </location>
</feature>
<feature type="compositionally biased region" description="Basic and acidic residues" evidence="1">
    <location>
        <begin position="7"/>
        <end position="18"/>
    </location>
</feature>
<feature type="compositionally biased region" description="Polar residues" evidence="1">
    <location>
        <begin position="680"/>
        <end position="691"/>
    </location>
</feature>
<dbReference type="OrthoDB" id="660555at2759"/>
<feature type="domain" description="DH" evidence="2">
    <location>
        <begin position="150"/>
        <end position="342"/>
    </location>
</feature>
<feature type="compositionally biased region" description="Basic and acidic residues" evidence="1">
    <location>
        <begin position="844"/>
        <end position="859"/>
    </location>
</feature>
<feature type="region of interest" description="Disordered" evidence="1">
    <location>
        <begin position="680"/>
        <end position="780"/>
    </location>
</feature>